<dbReference type="PRINTS" id="PR00455">
    <property type="entry name" value="HTHTETR"/>
</dbReference>
<dbReference type="InterPro" id="IPR023772">
    <property type="entry name" value="DNA-bd_HTH_TetR-type_CS"/>
</dbReference>
<dbReference type="PANTHER" id="PTHR30055:SF226">
    <property type="entry name" value="HTH-TYPE TRANSCRIPTIONAL REGULATOR PKSA"/>
    <property type="match status" value="1"/>
</dbReference>
<dbReference type="AlphaFoldDB" id="A0AAU7JF67"/>
<proteinExistence type="predicted"/>
<dbReference type="Pfam" id="PF00440">
    <property type="entry name" value="TetR_N"/>
    <property type="match status" value="1"/>
</dbReference>
<dbReference type="PROSITE" id="PS01081">
    <property type="entry name" value="HTH_TETR_1"/>
    <property type="match status" value="1"/>
</dbReference>
<dbReference type="InterPro" id="IPR009057">
    <property type="entry name" value="Homeodomain-like_sf"/>
</dbReference>
<feature type="domain" description="HTH tetR-type" evidence="3">
    <location>
        <begin position="16"/>
        <end position="76"/>
    </location>
</feature>
<dbReference type="Gene3D" id="1.10.357.10">
    <property type="entry name" value="Tetracycline Repressor, domain 2"/>
    <property type="match status" value="1"/>
</dbReference>
<dbReference type="SUPFAM" id="SSF46689">
    <property type="entry name" value="Homeodomain-like"/>
    <property type="match status" value="1"/>
</dbReference>
<accession>A0AAU7JF67</accession>
<dbReference type="PROSITE" id="PS50977">
    <property type="entry name" value="HTH_TETR_2"/>
    <property type="match status" value="1"/>
</dbReference>
<evidence type="ECO:0000256" key="2">
    <source>
        <dbReference type="PROSITE-ProRule" id="PRU00335"/>
    </source>
</evidence>
<dbReference type="RefSeq" id="WP_406855715.1">
    <property type="nucleotide sequence ID" value="NZ_CP157484.1"/>
</dbReference>
<dbReference type="EMBL" id="CP157484">
    <property type="protein sequence ID" value="XBO38877.1"/>
    <property type="molecule type" value="Genomic_DNA"/>
</dbReference>
<evidence type="ECO:0000256" key="1">
    <source>
        <dbReference type="ARBA" id="ARBA00023125"/>
    </source>
</evidence>
<dbReference type="GO" id="GO:0003700">
    <property type="term" value="F:DNA-binding transcription factor activity"/>
    <property type="evidence" value="ECO:0007669"/>
    <property type="project" value="TreeGrafter"/>
</dbReference>
<keyword evidence="1 2" id="KW-0238">DNA-binding</keyword>
<gene>
    <name evidence="4" type="ORF">ABEG18_24870</name>
</gene>
<dbReference type="InterPro" id="IPR050109">
    <property type="entry name" value="HTH-type_TetR-like_transc_reg"/>
</dbReference>
<organism evidence="4">
    <name type="scientific">Alsobacter sp. KACC 23698</name>
    <dbReference type="NCBI Taxonomy" id="3149229"/>
    <lineage>
        <taxon>Bacteria</taxon>
        <taxon>Pseudomonadati</taxon>
        <taxon>Pseudomonadota</taxon>
        <taxon>Alphaproteobacteria</taxon>
        <taxon>Hyphomicrobiales</taxon>
        <taxon>Alsobacteraceae</taxon>
        <taxon>Alsobacter</taxon>
    </lineage>
</organism>
<evidence type="ECO:0000259" key="3">
    <source>
        <dbReference type="PROSITE" id="PS50977"/>
    </source>
</evidence>
<dbReference type="PANTHER" id="PTHR30055">
    <property type="entry name" value="HTH-TYPE TRANSCRIPTIONAL REGULATOR RUTR"/>
    <property type="match status" value="1"/>
</dbReference>
<reference evidence="4" key="1">
    <citation type="submission" date="2024-05" db="EMBL/GenBank/DDBJ databases">
        <authorList>
            <person name="Kim S."/>
            <person name="Heo J."/>
            <person name="Choi H."/>
            <person name="Choi Y."/>
            <person name="Kwon S.-W."/>
            <person name="Kim Y."/>
        </authorList>
    </citation>
    <scope>NUCLEOTIDE SEQUENCE</scope>
    <source>
        <strain evidence="4">KACC 23698</strain>
    </source>
</reference>
<feature type="DNA-binding region" description="H-T-H motif" evidence="2">
    <location>
        <begin position="39"/>
        <end position="58"/>
    </location>
</feature>
<sequence>MRVEQRQRRTQEERSAETRSGLVEATLDCLHERGYPRTTLAQIAERAGVTRGALNHHFPSKDALVVQAIEHLLNSSILGIRVLAASVRDGSLSLPDFLDRLWAMFSGRLLLITLEHITEARHNAVLREGLIPVVRAFHSELDRIWGDFFEGSHLDDRDVQTALNASLCLMRGMGMQQVLRDDPAYYQDLLNFWKSVLAKYAPAQEQRRRVRAGGSKER</sequence>
<protein>
    <submittedName>
        <fullName evidence="4">Helix-turn-helix domain-containing protein</fullName>
    </submittedName>
</protein>
<dbReference type="GO" id="GO:0000976">
    <property type="term" value="F:transcription cis-regulatory region binding"/>
    <property type="evidence" value="ECO:0007669"/>
    <property type="project" value="TreeGrafter"/>
</dbReference>
<name>A0AAU7JF67_9HYPH</name>
<evidence type="ECO:0000313" key="4">
    <source>
        <dbReference type="EMBL" id="XBO38877.1"/>
    </source>
</evidence>
<dbReference type="InterPro" id="IPR001647">
    <property type="entry name" value="HTH_TetR"/>
</dbReference>